<dbReference type="EMBL" id="JACIFD010000016">
    <property type="protein sequence ID" value="MBB4072151.1"/>
    <property type="molecule type" value="Genomic_DNA"/>
</dbReference>
<dbReference type="GO" id="GO:0005886">
    <property type="term" value="C:plasma membrane"/>
    <property type="evidence" value="ECO:0007669"/>
    <property type="project" value="UniProtKB-SubCell"/>
</dbReference>
<reference evidence="9" key="1">
    <citation type="submission" date="2020-08" db="EMBL/GenBank/DDBJ databases">
        <title>Sequencing the genomes of 1000 actinobacteria strains.</title>
        <authorList>
            <person name="Klenk H.-P."/>
        </authorList>
    </citation>
    <scope>NUCLEOTIDE SEQUENCE [LARGE SCALE GENOMIC DNA]</scope>
    <source>
        <strain evidence="9">DSM 27064</strain>
    </source>
</reference>
<dbReference type="AlphaFoldDB" id="A0A840DFG1"/>
<feature type="transmembrane region" description="Helical" evidence="7">
    <location>
        <begin position="62"/>
        <end position="81"/>
    </location>
</feature>
<feature type="transmembrane region" description="Helical" evidence="7">
    <location>
        <begin position="118"/>
        <end position="139"/>
    </location>
</feature>
<dbReference type="PANTHER" id="PTHR30506:SF3">
    <property type="entry name" value="UPF0126 INNER MEMBRANE PROTEIN YADS-RELATED"/>
    <property type="match status" value="1"/>
</dbReference>
<protein>
    <submittedName>
        <fullName evidence="9">Putative membrane protein YeiH</fullName>
    </submittedName>
</protein>
<name>A0A840DFG1_9MICO</name>
<feature type="domain" description="Glycine transporter" evidence="8">
    <location>
        <begin position="8"/>
        <end position="82"/>
    </location>
</feature>
<keyword evidence="10" id="KW-1185">Reference proteome</keyword>
<feature type="transmembrane region" description="Helical" evidence="7">
    <location>
        <begin position="33"/>
        <end position="56"/>
    </location>
</feature>
<evidence type="ECO:0000256" key="6">
    <source>
        <dbReference type="ARBA" id="ARBA00023136"/>
    </source>
</evidence>
<feature type="transmembrane region" description="Helical" evidence="7">
    <location>
        <begin position="151"/>
        <end position="167"/>
    </location>
</feature>
<dbReference type="Pfam" id="PF03458">
    <property type="entry name" value="Gly_transporter"/>
    <property type="match status" value="2"/>
</dbReference>
<feature type="transmembrane region" description="Helical" evidence="7">
    <location>
        <begin position="93"/>
        <end position="112"/>
    </location>
</feature>
<organism evidence="9 10">
    <name type="scientific">Canibacter oris</name>
    <dbReference type="NCBI Taxonomy" id="1365628"/>
    <lineage>
        <taxon>Bacteria</taxon>
        <taxon>Bacillati</taxon>
        <taxon>Actinomycetota</taxon>
        <taxon>Actinomycetes</taxon>
        <taxon>Micrococcales</taxon>
        <taxon>Microbacteriaceae</taxon>
        <taxon>Canibacter</taxon>
    </lineage>
</organism>
<sequence>MGEIIYAVLQFAGILAFAISGALVGVRHNLDLLGVIVVGASTGIGGGILRDILLGINPPTSLVYWPNAAVAVAGSLVVFFFHPKITRLRHFEVVFDAFGLGLFSANGAAWAISISEPLLTAVFVGTITAIGGGVVRDVLVNTVPGVLTRELYAVSAFAGAITAALLMKFTADIVLASAVGGALAIVLRLVSYSRGWQLPVPRPAEASGVSS</sequence>
<feature type="transmembrane region" description="Helical" evidence="7">
    <location>
        <begin position="173"/>
        <end position="190"/>
    </location>
</feature>
<evidence type="ECO:0000256" key="7">
    <source>
        <dbReference type="SAM" id="Phobius"/>
    </source>
</evidence>
<evidence type="ECO:0000256" key="5">
    <source>
        <dbReference type="ARBA" id="ARBA00022989"/>
    </source>
</evidence>
<keyword evidence="6 7" id="KW-0472">Membrane</keyword>
<accession>A0A840DFG1</accession>
<proteinExistence type="inferred from homology"/>
<dbReference type="Proteomes" id="UP000571183">
    <property type="component" value="Unassembled WGS sequence"/>
</dbReference>
<gene>
    <name evidence="9" type="ORF">F5897_001479</name>
</gene>
<keyword evidence="5 7" id="KW-1133">Transmembrane helix</keyword>
<evidence type="ECO:0000313" key="9">
    <source>
        <dbReference type="EMBL" id="MBB4072151.1"/>
    </source>
</evidence>
<dbReference type="RefSeq" id="WP_199729998.1">
    <property type="nucleotide sequence ID" value="NZ_JACIFD010000016.1"/>
</dbReference>
<keyword evidence="4 7" id="KW-0812">Transmembrane</keyword>
<feature type="transmembrane region" description="Helical" evidence="7">
    <location>
        <begin position="6"/>
        <end position="26"/>
    </location>
</feature>
<evidence type="ECO:0000256" key="2">
    <source>
        <dbReference type="ARBA" id="ARBA00008193"/>
    </source>
</evidence>
<evidence type="ECO:0000256" key="1">
    <source>
        <dbReference type="ARBA" id="ARBA00004651"/>
    </source>
</evidence>
<evidence type="ECO:0000259" key="8">
    <source>
        <dbReference type="Pfam" id="PF03458"/>
    </source>
</evidence>
<evidence type="ECO:0000313" key="10">
    <source>
        <dbReference type="Proteomes" id="UP000571183"/>
    </source>
</evidence>
<comment type="similarity">
    <text evidence="2">Belongs to the UPF0126 family.</text>
</comment>
<evidence type="ECO:0000256" key="4">
    <source>
        <dbReference type="ARBA" id="ARBA00022692"/>
    </source>
</evidence>
<dbReference type="PANTHER" id="PTHR30506">
    <property type="entry name" value="INNER MEMBRANE PROTEIN"/>
    <property type="match status" value="1"/>
</dbReference>
<dbReference type="InterPro" id="IPR005115">
    <property type="entry name" value="Gly_transporter"/>
</dbReference>
<evidence type="ECO:0000256" key="3">
    <source>
        <dbReference type="ARBA" id="ARBA00022475"/>
    </source>
</evidence>
<keyword evidence="3" id="KW-1003">Cell membrane</keyword>
<comment type="subcellular location">
    <subcellularLocation>
        <location evidence="1">Cell membrane</location>
        <topology evidence="1">Multi-pass membrane protein</topology>
    </subcellularLocation>
</comment>
<feature type="domain" description="Glycine transporter" evidence="8">
    <location>
        <begin position="94"/>
        <end position="167"/>
    </location>
</feature>
<comment type="caution">
    <text evidence="9">The sequence shown here is derived from an EMBL/GenBank/DDBJ whole genome shotgun (WGS) entry which is preliminary data.</text>
</comment>